<dbReference type="Proteomes" id="UP000239759">
    <property type="component" value="Unassembled WGS sequence"/>
</dbReference>
<reference evidence="3 4" key="1">
    <citation type="submission" date="2018-02" db="EMBL/GenBank/DDBJ databases">
        <title>Comparative analysis of genomes of three Brevibacillus laterosporus strains producers of potent antimicrobials isolated from silage.</title>
        <authorList>
            <person name="Kojic M."/>
            <person name="Miljkovic M."/>
            <person name="Studholme D."/>
            <person name="Filipic B."/>
        </authorList>
    </citation>
    <scope>NUCLEOTIDE SEQUENCE [LARGE SCALE GENOMIC DNA]</scope>
    <source>
        <strain evidence="3 4">BGSP11</strain>
    </source>
</reference>
<organism evidence="2 5">
    <name type="scientific">Brevibacillus laterosporus</name>
    <name type="common">Bacillus laterosporus</name>
    <dbReference type="NCBI Taxonomy" id="1465"/>
    <lineage>
        <taxon>Bacteria</taxon>
        <taxon>Bacillati</taxon>
        <taxon>Bacillota</taxon>
        <taxon>Bacilli</taxon>
        <taxon>Bacillales</taxon>
        <taxon>Paenibacillaceae</taxon>
        <taxon>Brevibacillus</taxon>
    </lineage>
</organism>
<evidence type="ECO:0000313" key="5">
    <source>
        <dbReference type="Proteomes" id="UP001077662"/>
    </source>
</evidence>
<dbReference type="Proteomes" id="UP001077662">
    <property type="component" value="Unassembled WGS sequence"/>
</dbReference>
<keyword evidence="1" id="KW-0732">Signal</keyword>
<name>A0AAP3DLK7_BRELA</name>
<protein>
    <submittedName>
        <fullName evidence="2">Uncharacterized protein</fullName>
    </submittedName>
</protein>
<accession>A0AAP3DLK7</accession>
<evidence type="ECO:0000313" key="2">
    <source>
        <dbReference type="EMBL" id="MCZ0810307.1"/>
    </source>
</evidence>
<proteinExistence type="predicted"/>
<feature type="signal peptide" evidence="1">
    <location>
        <begin position="1"/>
        <end position="21"/>
    </location>
</feature>
<comment type="caution">
    <text evidence="2">The sequence shown here is derived from an EMBL/GenBank/DDBJ whole genome shotgun (WGS) entry which is preliminary data.</text>
</comment>
<gene>
    <name evidence="3" type="ORF">C4A77_01040</name>
    <name evidence="2" type="ORF">O0554_26100</name>
</gene>
<feature type="chain" id="PRO_5042796902" evidence="1">
    <location>
        <begin position="22"/>
        <end position="210"/>
    </location>
</feature>
<reference evidence="2" key="2">
    <citation type="submission" date="2022-09" db="EMBL/GenBank/DDBJ databases">
        <title>Genome analysis and characterization of larvicidal activity of Brevibacillus strains.</title>
        <authorList>
            <person name="Patrusheva E.V."/>
            <person name="Izotova A.O."/>
            <person name="Toshchakov S.V."/>
            <person name="Sineoky S.P."/>
        </authorList>
    </citation>
    <scope>NUCLEOTIDE SEQUENCE</scope>
    <source>
        <strain evidence="2">VKPM_B-13247</strain>
    </source>
</reference>
<dbReference type="RefSeq" id="WP_104030400.1">
    <property type="nucleotide sequence ID" value="NZ_JANSGW010000068.1"/>
</dbReference>
<dbReference type="EMBL" id="JAPTNE010000068">
    <property type="protein sequence ID" value="MCZ0810307.1"/>
    <property type="molecule type" value="Genomic_DNA"/>
</dbReference>
<evidence type="ECO:0000256" key="1">
    <source>
        <dbReference type="SAM" id="SignalP"/>
    </source>
</evidence>
<evidence type="ECO:0000313" key="4">
    <source>
        <dbReference type="Proteomes" id="UP000239759"/>
    </source>
</evidence>
<sequence length="210" mass="23395">MRKFYIPLLSMALFSSVIGFAPDYASAKENTIVNVSDENQQKIDKRLIEIADKYEIGEEIKGEDLEFIKKYGSMAPQPGIEAYSDARYLIQGEDYNNYLEASVWGTIEADIGAFSASVKANIETQVSKGKPTQHKNEVRFIAYGVAGSAGIGKTIDQTLTDGWVDSTKKIWAFNDKMDESGHVVYYTITCFSKIRNDDASLTVEGKFKPL</sequence>
<evidence type="ECO:0000313" key="3">
    <source>
        <dbReference type="EMBL" id="PPB12999.1"/>
    </source>
</evidence>
<dbReference type="AlphaFoldDB" id="A0AAP3DLK7"/>
<dbReference type="EMBL" id="PRKQ01000001">
    <property type="protein sequence ID" value="PPB12999.1"/>
    <property type="molecule type" value="Genomic_DNA"/>
</dbReference>